<sequence length="133" mass="15084">MIYEIALKTARRSQFIDITREVQGIVSRSGVENGICVVYVPHTTAGITINENADPSVRKDIITYLEKHVPWKEAYFEHIEGNSAAHIKSSLMGCNTTVIVKDGRLLLGQWQAIYFCEFDGPRQRRVFVKVISE</sequence>
<reference evidence="2 3" key="1">
    <citation type="submission" date="2016-10" db="EMBL/GenBank/DDBJ databases">
        <title>Genome sequence of a sulfur-reducing bacterium Desulfurobacterium indicum K6013.</title>
        <authorList>
            <person name="Cao J."/>
            <person name="Shao Z."/>
            <person name="Alain K."/>
            <person name="Jebbar M."/>
        </authorList>
    </citation>
    <scope>NUCLEOTIDE SEQUENCE [LARGE SCALE GENOMIC DNA]</scope>
    <source>
        <strain evidence="2 3">K6013</strain>
    </source>
</reference>
<evidence type="ECO:0000256" key="1">
    <source>
        <dbReference type="ARBA" id="ARBA00005534"/>
    </source>
</evidence>
<proteinExistence type="inferred from homology"/>
<dbReference type="PANTHER" id="PTHR30615:SF8">
    <property type="entry name" value="UPF0047 PROTEIN C4A8.02C"/>
    <property type="match status" value="1"/>
</dbReference>
<dbReference type="RefSeq" id="WP_076713197.1">
    <property type="nucleotide sequence ID" value="NZ_MOEN01000021.1"/>
</dbReference>
<dbReference type="Pfam" id="PF01894">
    <property type="entry name" value="YjbQ"/>
    <property type="match status" value="1"/>
</dbReference>
<organism evidence="2 3">
    <name type="scientific">Desulfurobacterium indicum</name>
    <dbReference type="NCBI Taxonomy" id="1914305"/>
    <lineage>
        <taxon>Bacteria</taxon>
        <taxon>Pseudomonadati</taxon>
        <taxon>Aquificota</taxon>
        <taxon>Aquificia</taxon>
        <taxon>Desulfurobacteriales</taxon>
        <taxon>Desulfurobacteriaceae</taxon>
        <taxon>Desulfurobacterium</taxon>
    </lineage>
</organism>
<dbReference type="PIRSF" id="PIRSF004681">
    <property type="entry name" value="UCP004681"/>
    <property type="match status" value="1"/>
</dbReference>
<evidence type="ECO:0008006" key="4">
    <source>
        <dbReference type="Google" id="ProtNLM"/>
    </source>
</evidence>
<dbReference type="AlphaFoldDB" id="A0A1R1MKR8"/>
<evidence type="ECO:0000313" key="2">
    <source>
        <dbReference type="EMBL" id="OMH40300.1"/>
    </source>
</evidence>
<protein>
    <recommendedName>
        <fullName evidence="4">Secondary thiamine-phosphate synthase enzyme</fullName>
    </recommendedName>
</protein>
<gene>
    <name evidence="2" type="ORF">BLW93_05985</name>
</gene>
<evidence type="ECO:0000313" key="3">
    <source>
        <dbReference type="Proteomes" id="UP000187408"/>
    </source>
</evidence>
<name>A0A1R1MKR8_9BACT</name>
<dbReference type="InterPro" id="IPR035917">
    <property type="entry name" value="YjbQ-like_sf"/>
</dbReference>
<dbReference type="EMBL" id="MOEN01000021">
    <property type="protein sequence ID" value="OMH40300.1"/>
    <property type="molecule type" value="Genomic_DNA"/>
</dbReference>
<dbReference type="PANTHER" id="PTHR30615">
    <property type="entry name" value="UNCHARACTERIZED PROTEIN YJBQ-RELATED"/>
    <property type="match status" value="1"/>
</dbReference>
<dbReference type="NCBIfam" id="TIGR00149">
    <property type="entry name" value="TIGR00149_YjbQ"/>
    <property type="match status" value="1"/>
</dbReference>
<dbReference type="Gene3D" id="2.60.120.460">
    <property type="entry name" value="YjbQ-like"/>
    <property type="match status" value="1"/>
</dbReference>
<comment type="similarity">
    <text evidence="1">Belongs to the UPF0047 family.</text>
</comment>
<comment type="caution">
    <text evidence="2">The sequence shown here is derived from an EMBL/GenBank/DDBJ whole genome shotgun (WGS) entry which is preliminary data.</text>
</comment>
<dbReference type="InterPro" id="IPR001602">
    <property type="entry name" value="UPF0047_YjbQ-like"/>
</dbReference>
<dbReference type="STRING" id="1914305.BLW93_05985"/>
<keyword evidence="3" id="KW-1185">Reference proteome</keyword>
<dbReference type="SUPFAM" id="SSF111038">
    <property type="entry name" value="YjbQ-like"/>
    <property type="match status" value="1"/>
</dbReference>
<dbReference type="OrthoDB" id="9801725at2"/>
<dbReference type="Proteomes" id="UP000187408">
    <property type="component" value="Unassembled WGS sequence"/>
</dbReference>
<accession>A0A1R1MKR8</accession>